<dbReference type="SUPFAM" id="SSF55785">
    <property type="entry name" value="PYP-like sensor domain (PAS domain)"/>
    <property type="match status" value="1"/>
</dbReference>
<dbReference type="CDD" id="cd00082">
    <property type="entry name" value="HisKA"/>
    <property type="match status" value="1"/>
</dbReference>
<evidence type="ECO:0000259" key="8">
    <source>
        <dbReference type="PROSITE" id="PS50112"/>
    </source>
</evidence>
<sequence length="388" mass="44306">MRAEIIERQKAQEVLQFTQFTVDRAAEAVFWTGADGQLIYVNDAACRLVEYSRQELLKLTLRDIEPEYPTRAWIEHWSQLKQRGFSTFETHYRTQSGHVFPVEVTASYLKFKGKEYKCAFVRDISERMQAQAEIIKALETERQLSQLKSRIVSVVSHEYRTPLTTIYSSAELLEYYSHKWSDAKKLQHLHRIKSAVNHLTQLVEDVLLFNKADEEKLEFQPEAIELVSWCENLVEELQANSGVNHQIDLQIQSKIQYAFVDPKLLRQILTNLLTNAIKYSPQGGVIDFILTRKMLGQTNGMAESDPLSDRVNEIAIFQIRDRGLGISEEDQSQLFKSFHRGSNVGAIAGTGLGLAIVKKCVDLHKGKISVESQIGIGTTFTVMLPIRN</sequence>
<accession>A0A1E5QKS2</accession>
<dbReference type="EC" id="2.7.13.3" evidence="2"/>
<dbReference type="SUPFAM" id="SSF55874">
    <property type="entry name" value="ATPase domain of HSP90 chaperone/DNA topoisomerase II/histidine kinase"/>
    <property type="match status" value="1"/>
</dbReference>
<organism evidence="9">
    <name type="scientific">Desertifilum tharense IPPAS B-1220</name>
    <dbReference type="NCBI Taxonomy" id="1781255"/>
    <lineage>
        <taxon>Bacteria</taxon>
        <taxon>Bacillati</taxon>
        <taxon>Cyanobacteriota</taxon>
        <taxon>Cyanophyceae</taxon>
        <taxon>Desertifilales</taxon>
        <taxon>Desertifilaceae</taxon>
        <taxon>Desertifilum</taxon>
    </lineage>
</organism>
<evidence type="ECO:0000256" key="4">
    <source>
        <dbReference type="ARBA" id="ARBA00022679"/>
    </source>
</evidence>
<keyword evidence="3" id="KW-0597">Phosphoprotein</keyword>
<evidence type="ECO:0000259" key="7">
    <source>
        <dbReference type="PROSITE" id="PS50109"/>
    </source>
</evidence>
<feature type="domain" description="Histidine kinase" evidence="7">
    <location>
        <begin position="154"/>
        <end position="388"/>
    </location>
</feature>
<keyword evidence="4" id="KW-0808">Transferase</keyword>
<name>A0A1E5QKS2_9CYAN</name>
<dbReference type="NCBIfam" id="TIGR00229">
    <property type="entry name" value="sensory_box"/>
    <property type="match status" value="1"/>
</dbReference>
<dbReference type="EMBL" id="MJGC01000053">
    <property type="protein sequence ID" value="OEJ75282.1"/>
    <property type="molecule type" value="Genomic_DNA"/>
</dbReference>
<dbReference type="Pfam" id="PF02518">
    <property type="entry name" value="HATPase_c"/>
    <property type="match status" value="1"/>
</dbReference>
<dbReference type="SMART" id="SM00388">
    <property type="entry name" value="HisKA"/>
    <property type="match status" value="1"/>
</dbReference>
<dbReference type="STRING" id="1781255.BH720_10625"/>
<dbReference type="SMART" id="SM00387">
    <property type="entry name" value="HATPase_c"/>
    <property type="match status" value="1"/>
</dbReference>
<feature type="domain" description="PAS" evidence="8">
    <location>
        <begin position="22"/>
        <end position="57"/>
    </location>
</feature>
<evidence type="ECO:0000256" key="2">
    <source>
        <dbReference type="ARBA" id="ARBA00012438"/>
    </source>
</evidence>
<evidence type="ECO:0000256" key="1">
    <source>
        <dbReference type="ARBA" id="ARBA00000085"/>
    </source>
</evidence>
<dbReference type="PROSITE" id="PS50112">
    <property type="entry name" value="PAS"/>
    <property type="match status" value="1"/>
</dbReference>
<protein>
    <recommendedName>
        <fullName evidence="2">histidine kinase</fullName>
        <ecNumber evidence="2">2.7.13.3</ecNumber>
    </recommendedName>
</protein>
<dbReference type="InterPro" id="IPR005467">
    <property type="entry name" value="His_kinase_dom"/>
</dbReference>
<keyword evidence="5" id="KW-0418">Kinase</keyword>
<gene>
    <name evidence="9" type="ORF">BH720_10625</name>
</gene>
<dbReference type="InterPro" id="IPR036097">
    <property type="entry name" value="HisK_dim/P_sf"/>
</dbReference>
<evidence type="ECO:0000256" key="6">
    <source>
        <dbReference type="ARBA" id="ARBA00023012"/>
    </source>
</evidence>
<dbReference type="FunFam" id="3.30.565.10:FF:000006">
    <property type="entry name" value="Sensor histidine kinase WalK"/>
    <property type="match status" value="1"/>
</dbReference>
<dbReference type="PANTHER" id="PTHR43711:SF26">
    <property type="entry name" value="SENSOR HISTIDINE KINASE RCSC"/>
    <property type="match status" value="1"/>
</dbReference>
<keyword evidence="6" id="KW-0902">Two-component regulatory system</keyword>
<comment type="caution">
    <text evidence="9">The sequence shown here is derived from an EMBL/GenBank/DDBJ whole genome shotgun (WGS) entry which is preliminary data.</text>
</comment>
<dbReference type="InterPro" id="IPR035965">
    <property type="entry name" value="PAS-like_dom_sf"/>
</dbReference>
<dbReference type="InterPro" id="IPR050736">
    <property type="entry name" value="Sensor_HK_Regulatory"/>
</dbReference>
<dbReference type="Gene3D" id="3.30.450.20">
    <property type="entry name" value="PAS domain"/>
    <property type="match status" value="1"/>
</dbReference>
<dbReference type="CDD" id="cd00130">
    <property type="entry name" value="PAS"/>
    <property type="match status" value="1"/>
</dbReference>
<evidence type="ECO:0000256" key="3">
    <source>
        <dbReference type="ARBA" id="ARBA00022553"/>
    </source>
</evidence>
<dbReference type="InterPro" id="IPR003661">
    <property type="entry name" value="HisK_dim/P_dom"/>
</dbReference>
<dbReference type="Pfam" id="PF00512">
    <property type="entry name" value="HisKA"/>
    <property type="match status" value="1"/>
</dbReference>
<proteinExistence type="predicted"/>
<reference evidence="9" key="1">
    <citation type="submission" date="2016-09" db="EMBL/GenBank/DDBJ databases">
        <title>Draft genome of thermotolerant cyanobacterium Desertifilum sp. strain IPPAS B-1220.</title>
        <authorList>
            <person name="Sinetova M.A."/>
            <person name="Bolakhan K."/>
            <person name="Zayadan B.K."/>
            <person name="Mironov K.S."/>
            <person name="Ustinova V."/>
            <person name="Kupriyanova E.V."/>
            <person name="Sidorov R.A."/>
            <person name="Skrypnik A.N."/>
            <person name="Gogoleva N.E."/>
            <person name="Gogolev Y.V."/>
            <person name="Los D.A."/>
        </authorList>
    </citation>
    <scope>NUCLEOTIDE SEQUENCE [LARGE SCALE GENOMIC DNA]</scope>
    <source>
        <strain evidence="9">IPPAS B-1220</strain>
    </source>
</reference>
<dbReference type="GO" id="GO:0000155">
    <property type="term" value="F:phosphorelay sensor kinase activity"/>
    <property type="evidence" value="ECO:0007669"/>
    <property type="project" value="InterPro"/>
</dbReference>
<dbReference type="PANTHER" id="PTHR43711">
    <property type="entry name" value="TWO-COMPONENT HISTIDINE KINASE"/>
    <property type="match status" value="1"/>
</dbReference>
<comment type="catalytic activity">
    <reaction evidence="1">
        <text>ATP + protein L-histidine = ADP + protein N-phospho-L-histidine.</text>
        <dbReference type="EC" id="2.7.13.3"/>
    </reaction>
</comment>
<dbReference type="Pfam" id="PF13426">
    <property type="entry name" value="PAS_9"/>
    <property type="match status" value="1"/>
</dbReference>
<dbReference type="Gene3D" id="1.10.287.130">
    <property type="match status" value="1"/>
</dbReference>
<dbReference type="SMART" id="SM00091">
    <property type="entry name" value="PAS"/>
    <property type="match status" value="1"/>
</dbReference>
<dbReference type="PROSITE" id="PS50109">
    <property type="entry name" value="HIS_KIN"/>
    <property type="match status" value="1"/>
</dbReference>
<dbReference type="PRINTS" id="PR00344">
    <property type="entry name" value="BCTRLSENSOR"/>
</dbReference>
<dbReference type="InterPro" id="IPR000014">
    <property type="entry name" value="PAS"/>
</dbReference>
<dbReference type="AlphaFoldDB" id="A0A1E5QKS2"/>
<dbReference type="InterPro" id="IPR004358">
    <property type="entry name" value="Sig_transdc_His_kin-like_C"/>
</dbReference>
<dbReference type="Gene3D" id="3.30.565.10">
    <property type="entry name" value="Histidine kinase-like ATPase, C-terminal domain"/>
    <property type="match status" value="1"/>
</dbReference>
<dbReference type="InterPro" id="IPR003594">
    <property type="entry name" value="HATPase_dom"/>
</dbReference>
<dbReference type="SUPFAM" id="SSF47384">
    <property type="entry name" value="Homodimeric domain of signal transducing histidine kinase"/>
    <property type="match status" value="1"/>
</dbReference>
<evidence type="ECO:0000313" key="9">
    <source>
        <dbReference type="EMBL" id="OEJ75282.1"/>
    </source>
</evidence>
<evidence type="ECO:0000256" key="5">
    <source>
        <dbReference type="ARBA" id="ARBA00022777"/>
    </source>
</evidence>
<dbReference type="InterPro" id="IPR036890">
    <property type="entry name" value="HATPase_C_sf"/>
</dbReference>